<feature type="compositionally biased region" description="Low complexity" evidence="1">
    <location>
        <begin position="44"/>
        <end position="57"/>
    </location>
</feature>
<accession>A0A371HQI3</accession>
<gene>
    <name evidence="3" type="ORF">CR513_11158</name>
</gene>
<evidence type="ECO:0000256" key="2">
    <source>
        <dbReference type="SAM" id="SignalP"/>
    </source>
</evidence>
<organism evidence="3 4">
    <name type="scientific">Mucuna pruriens</name>
    <name type="common">Velvet bean</name>
    <name type="synonym">Dolichos pruriens</name>
    <dbReference type="NCBI Taxonomy" id="157652"/>
    <lineage>
        <taxon>Eukaryota</taxon>
        <taxon>Viridiplantae</taxon>
        <taxon>Streptophyta</taxon>
        <taxon>Embryophyta</taxon>
        <taxon>Tracheophyta</taxon>
        <taxon>Spermatophyta</taxon>
        <taxon>Magnoliopsida</taxon>
        <taxon>eudicotyledons</taxon>
        <taxon>Gunneridae</taxon>
        <taxon>Pentapetalae</taxon>
        <taxon>rosids</taxon>
        <taxon>fabids</taxon>
        <taxon>Fabales</taxon>
        <taxon>Fabaceae</taxon>
        <taxon>Papilionoideae</taxon>
        <taxon>50 kb inversion clade</taxon>
        <taxon>NPAAA clade</taxon>
        <taxon>indigoferoid/millettioid clade</taxon>
        <taxon>Phaseoleae</taxon>
        <taxon>Mucuna</taxon>
    </lineage>
</organism>
<sequence>MVLASLLLLEPYWNGVPEQSRPDGRPPLFNLFSLLPSEPFTFPCASSSDPSHPSQGSLQPSTLFQPQPSSTSNGELRTLVVDLCILFAGSHSNESSGSSNPSSSSTRGDKTQHYAIPVAEEEFLFKILFREAEESDSEGLPSWIDPRVSEVYFVYTNSDSLVGMADAICWHDPWSVEVLPCRSDEIVCEWVAKTKEPFFNLYETLFSKLGIKLPFTDFERVVMGAEYHPNPAST</sequence>
<reference evidence="3" key="1">
    <citation type="submission" date="2018-05" db="EMBL/GenBank/DDBJ databases">
        <title>Draft genome of Mucuna pruriens seed.</title>
        <authorList>
            <person name="Nnadi N.E."/>
            <person name="Vos R."/>
            <person name="Hasami M.H."/>
            <person name="Devisetty U.K."/>
            <person name="Aguiy J.C."/>
        </authorList>
    </citation>
    <scope>NUCLEOTIDE SEQUENCE [LARGE SCALE GENOMIC DNA]</scope>
    <source>
        <strain evidence="3">JCA_2017</strain>
    </source>
</reference>
<keyword evidence="4" id="KW-1185">Reference proteome</keyword>
<dbReference type="Proteomes" id="UP000257109">
    <property type="component" value="Unassembled WGS sequence"/>
</dbReference>
<evidence type="ECO:0000313" key="3">
    <source>
        <dbReference type="EMBL" id="RDY05038.1"/>
    </source>
</evidence>
<feature type="compositionally biased region" description="Polar residues" evidence="1">
    <location>
        <begin position="58"/>
        <end position="71"/>
    </location>
</feature>
<name>A0A371HQI3_MUCPR</name>
<feature type="region of interest" description="Disordered" evidence="1">
    <location>
        <begin position="92"/>
        <end position="111"/>
    </location>
</feature>
<dbReference type="OrthoDB" id="1400011at2759"/>
<keyword evidence="2" id="KW-0732">Signal</keyword>
<protein>
    <submittedName>
        <fullName evidence="3">Uncharacterized protein</fullName>
    </submittedName>
</protein>
<dbReference type="EMBL" id="QJKJ01001956">
    <property type="protein sequence ID" value="RDY05038.1"/>
    <property type="molecule type" value="Genomic_DNA"/>
</dbReference>
<dbReference type="AlphaFoldDB" id="A0A371HQI3"/>
<feature type="region of interest" description="Disordered" evidence="1">
    <location>
        <begin position="44"/>
        <end position="71"/>
    </location>
</feature>
<feature type="signal peptide" evidence="2">
    <location>
        <begin position="1"/>
        <end position="15"/>
    </location>
</feature>
<evidence type="ECO:0000256" key="1">
    <source>
        <dbReference type="SAM" id="MobiDB-lite"/>
    </source>
</evidence>
<feature type="non-terminal residue" evidence="3">
    <location>
        <position position="1"/>
    </location>
</feature>
<feature type="compositionally biased region" description="Low complexity" evidence="1">
    <location>
        <begin position="92"/>
        <end position="105"/>
    </location>
</feature>
<proteinExistence type="predicted"/>
<feature type="chain" id="PRO_5016629475" evidence="2">
    <location>
        <begin position="16"/>
        <end position="234"/>
    </location>
</feature>
<comment type="caution">
    <text evidence="3">The sequence shown here is derived from an EMBL/GenBank/DDBJ whole genome shotgun (WGS) entry which is preliminary data.</text>
</comment>
<evidence type="ECO:0000313" key="4">
    <source>
        <dbReference type="Proteomes" id="UP000257109"/>
    </source>
</evidence>